<feature type="transmembrane region" description="Helical" evidence="2">
    <location>
        <begin position="863"/>
        <end position="881"/>
    </location>
</feature>
<feature type="non-terminal residue" evidence="3">
    <location>
        <position position="1"/>
    </location>
</feature>
<name>A0A8H3ZNH2_9PEZI</name>
<gene>
    <name evidence="3" type="ORF">GQ607_012508</name>
</gene>
<keyword evidence="2" id="KW-1133">Transmembrane helix</keyword>
<protein>
    <recommendedName>
        <fullName evidence="5">3-hydroxyisobutyrate dehydrogenase protein</fullName>
    </recommendedName>
</protein>
<feature type="region of interest" description="Disordered" evidence="1">
    <location>
        <begin position="69"/>
        <end position="95"/>
    </location>
</feature>
<dbReference type="OrthoDB" id="2624308at2759"/>
<feature type="transmembrane region" description="Helical" evidence="2">
    <location>
        <begin position="812"/>
        <end position="831"/>
    </location>
</feature>
<feature type="transmembrane region" description="Helical" evidence="2">
    <location>
        <begin position="961"/>
        <end position="978"/>
    </location>
</feature>
<sequence length="1113" mass="124434">VTWQEPMATFHTLVYGLVNSLSVPGLGVQRQPSANGGPRGLDPYRALVSAGNIAATGRQYLDNIRMDEGLVPPLPSQDQPRLTYNENGRRHQGDTTASVRPRYLCLVKDFDEGTYETINVSEYLAENGDDIDLEFVFVSYTRMHFRVATDDEISGYEYPDEETREVNRALARRDRETLARWGMDAAKRVRKKAFWLDFECVRNDDGVARSTSSSEDVYRICDIVRAAHSMIIAIGPTALEKVACLLADEEPPEYRREQVTPWLRQWGSRLWTLPELLLCPAEYRIRLYVVGDPSEPKPMAKRNFAERAWDDAEAVKELVNHFEGSAILTSVNLIEAALRCFARRQTDQFSQGDIAYAIMGLFPSRLRPQVNKEDTGFQAFAKLSLANDSGAFLDRLICLSPPTGAPWYHAQDQWGARLGDIQPFLKVKDVSGSDTIILDGVYGATIQWERIDPEPYGDRSMGQFQNALFSFSFFCCTAVPVLIMIGIYVSSFDHMGGMKPPEGFPKFPHPDWPPIDRSVSLVPVKAFATIIFSAIGVFALALPVLLIRSKRNTKQPFVPRLIGVKGFMDAGTVETYLWGSNHGNLRDVSLQSYSDTVSTPSETLPAQQSEDSFSFTLIDTHLLTVTHLQCNMPPLAMFVCGQEREMHRAMLCSYDPKAQTYHRQANLRTSRRQLEGMRLMDQVSISLAPHPPTPGVAESPLPDGLQPDISNTSNHGSQPSVMDRPGRRKTEFLFLVICLLSVNIFRPYDFDRHSYDVLNYKVSFVIGQVLSLATLSRLPLNLVFPYIFVAKVFILVAEATKDATLLGFIPEGALDGCLFSAVLVLILAWYPANELPLRLLLVAVAVPKVEVLWGFVAPKGLPFRLFVAIFHFIFLVIHMMIGMSQTIGQPGEVSWLDACQTIGQRHSTCLHKFFADTTRLDLSRRQPLARSVARIFLVFAVSFLTSVLFESRDNEGRGDPSLGVIYILITVLVGLVTYCKPPASYAVMVVSCLVPGIMILSRDVSHYWRNAILLLRVLVNLHLIVLPLLWSTILQSAQSWTEAAAAFSLSCVGNAVGQILVQSSTKVYDMTCRWGFYLCFLVVQSIIWAIIWADGYLCRRGTRLIGQPSAEGA</sequence>
<feature type="transmembrane region" description="Helical" evidence="2">
    <location>
        <begin position="526"/>
        <end position="547"/>
    </location>
</feature>
<organism evidence="3 4">
    <name type="scientific">Colletotrichum asianum</name>
    <dbReference type="NCBI Taxonomy" id="702518"/>
    <lineage>
        <taxon>Eukaryota</taxon>
        <taxon>Fungi</taxon>
        <taxon>Dikarya</taxon>
        <taxon>Ascomycota</taxon>
        <taxon>Pezizomycotina</taxon>
        <taxon>Sordariomycetes</taxon>
        <taxon>Hypocreomycetidae</taxon>
        <taxon>Glomerellales</taxon>
        <taxon>Glomerellaceae</taxon>
        <taxon>Colletotrichum</taxon>
        <taxon>Colletotrichum gloeosporioides species complex</taxon>
    </lineage>
</organism>
<evidence type="ECO:0008006" key="5">
    <source>
        <dbReference type="Google" id="ProtNLM"/>
    </source>
</evidence>
<evidence type="ECO:0000313" key="4">
    <source>
        <dbReference type="Proteomes" id="UP000434172"/>
    </source>
</evidence>
<feature type="transmembrane region" description="Helical" evidence="2">
    <location>
        <begin position="1074"/>
        <end position="1093"/>
    </location>
</feature>
<feature type="transmembrane region" description="Helical" evidence="2">
    <location>
        <begin position="1013"/>
        <end position="1033"/>
    </location>
</feature>
<keyword evidence="2" id="KW-0472">Membrane</keyword>
<proteinExistence type="predicted"/>
<feature type="region of interest" description="Disordered" evidence="1">
    <location>
        <begin position="689"/>
        <end position="723"/>
    </location>
</feature>
<feature type="transmembrane region" description="Helical" evidence="2">
    <location>
        <begin position="732"/>
        <end position="748"/>
    </location>
</feature>
<feature type="transmembrane region" description="Helical" evidence="2">
    <location>
        <begin position="467"/>
        <end position="489"/>
    </location>
</feature>
<keyword evidence="2" id="KW-0812">Transmembrane</keyword>
<feature type="transmembrane region" description="Helical" evidence="2">
    <location>
        <begin position="931"/>
        <end position="949"/>
    </location>
</feature>
<accession>A0A8H3ZNH2</accession>
<feature type="transmembrane region" description="Helical" evidence="2">
    <location>
        <begin position="984"/>
        <end position="1001"/>
    </location>
</feature>
<dbReference type="Proteomes" id="UP000434172">
    <property type="component" value="Unassembled WGS sequence"/>
</dbReference>
<dbReference type="EMBL" id="WOWK01000085">
    <property type="protein sequence ID" value="KAF0320246.1"/>
    <property type="molecule type" value="Genomic_DNA"/>
</dbReference>
<evidence type="ECO:0000256" key="1">
    <source>
        <dbReference type="SAM" id="MobiDB-lite"/>
    </source>
</evidence>
<feature type="compositionally biased region" description="Polar residues" evidence="1">
    <location>
        <begin position="708"/>
        <end position="720"/>
    </location>
</feature>
<feature type="transmembrane region" description="Helical" evidence="2">
    <location>
        <begin position="837"/>
        <end position="856"/>
    </location>
</feature>
<feature type="compositionally biased region" description="Polar residues" evidence="1">
    <location>
        <begin position="76"/>
        <end position="86"/>
    </location>
</feature>
<dbReference type="AlphaFoldDB" id="A0A8H3ZNH2"/>
<evidence type="ECO:0000313" key="3">
    <source>
        <dbReference type="EMBL" id="KAF0320246.1"/>
    </source>
</evidence>
<keyword evidence="4" id="KW-1185">Reference proteome</keyword>
<comment type="caution">
    <text evidence="3">The sequence shown here is derived from an EMBL/GenBank/DDBJ whole genome shotgun (WGS) entry which is preliminary data.</text>
</comment>
<reference evidence="3 4" key="1">
    <citation type="submission" date="2019-12" db="EMBL/GenBank/DDBJ databases">
        <title>A genome sequence resource for the geographically widespread anthracnose pathogen Colletotrichum asianum.</title>
        <authorList>
            <person name="Meng Y."/>
        </authorList>
    </citation>
    <scope>NUCLEOTIDE SEQUENCE [LARGE SCALE GENOMIC DNA]</scope>
    <source>
        <strain evidence="3 4">ICMP 18580</strain>
    </source>
</reference>
<evidence type="ECO:0000256" key="2">
    <source>
        <dbReference type="SAM" id="Phobius"/>
    </source>
</evidence>
<feature type="transmembrane region" description="Helical" evidence="2">
    <location>
        <begin position="782"/>
        <end position="800"/>
    </location>
</feature>